<dbReference type="Proteomes" id="UP000268535">
    <property type="component" value="Unassembled WGS sequence"/>
</dbReference>
<feature type="compositionally biased region" description="Gly residues" evidence="1">
    <location>
        <begin position="28"/>
        <end position="39"/>
    </location>
</feature>
<evidence type="ECO:0000313" key="2">
    <source>
        <dbReference type="EMBL" id="RKO96665.1"/>
    </source>
</evidence>
<organism evidence="2 3">
    <name type="scientific">Caulochytrium protostelioides</name>
    <dbReference type="NCBI Taxonomy" id="1555241"/>
    <lineage>
        <taxon>Eukaryota</taxon>
        <taxon>Fungi</taxon>
        <taxon>Fungi incertae sedis</taxon>
        <taxon>Chytridiomycota</taxon>
        <taxon>Chytridiomycota incertae sedis</taxon>
        <taxon>Chytridiomycetes</taxon>
        <taxon>Caulochytriales</taxon>
        <taxon>Caulochytriaceae</taxon>
        <taxon>Caulochytrium</taxon>
    </lineage>
</organism>
<name>A0A4P9WVX5_9FUNG</name>
<proteinExistence type="predicted"/>
<dbReference type="EMBL" id="ML009723">
    <property type="protein sequence ID" value="RKO96665.1"/>
    <property type="molecule type" value="Genomic_DNA"/>
</dbReference>
<evidence type="ECO:0000313" key="3">
    <source>
        <dbReference type="Proteomes" id="UP000268535"/>
    </source>
</evidence>
<sequence>VGGHRDRLKETGQAQSREAQGREQGIETGRGGGGRGGLELGQPDEREPSGLEALHVSMGNQVAVIFGLSTGHGGVVVGAGRWGGGGGDGLGRGARDVGLRRRERGADVGVGEQGEQHADAGMNGGRGQPALGVGHQSDVRKLKTGAPIHQSQANANANGDPPCWSGFKLDARADMLLFDRSVSPGLSAMRTVPLLVPVTGSRDGTPAKLRWVRDDGGLDA</sequence>
<feature type="region of interest" description="Disordered" evidence="1">
    <location>
        <begin position="105"/>
        <end position="127"/>
    </location>
</feature>
<protein>
    <submittedName>
        <fullName evidence="2">Uncharacterized protein</fullName>
    </submittedName>
</protein>
<gene>
    <name evidence="2" type="ORF">CAUPRSCDRAFT_11647</name>
</gene>
<evidence type="ECO:0000256" key="1">
    <source>
        <dbReference type="SAM" id="MobiDB-lite"/>
    </source>
</evidence>
<feature type="region of interest" description="Disordered" evidence="1">
    <location>
        <begin position="1"/>
        <end position="47"/>
    </location>
</feature>
<accession>A0A4P9WVX5</accession>
<dbReference type="AlphaFoldDB" id="A0A4P9WVX5"/>
<reference evidence="3" key="1">
    <citation type="journal article" date="2018" name="Nat. Microbiol.">
        <title>Leveraging single-cell genomics to expand the fungal tree of life.</title>
        <authorList>
            <person name="Ahrendt S.R."/>
            <person name="Quandt C.A."/>
            <person name="Ciobanu D."/>
            <person name="Clum A."/>
            <person name="Salamov A."/>
            <person name="Andreopoulos B."/>
            <person name="Cheng J.F."/>
            <person name="Woyke T."/>
            <person name="Pelin A."/>
            <person name="Henrissat B."/>
            <person name="Reynolds N.K."/>
            <person name="Benny G.L."/>
            <person name="Smith M.E."/>
            <person name="James T.Y."/>
            <person name="Grigoriev I.V."/>
        </authorList>
    </citation>
    <scope>NUCLEOTIDE SEQUENCE [LARGE SCALE GENOMIC DNA]</scope>
    <source>
        <strain evidence="3">ATCC 52028</strain>
    </source>
</reference>
<feature type="compositionally biased region" description="Basic and acidic residues" evidence="1">
    <location>
        <begin position="1"/>
        <end position="10"/>
    </location>
</feature>
<feature type="non-terminal residue" evidence="2">
    <location>
        <position position="1"/>
    </location>
</feature>